<proteinExistence type="predicted"/>
<evidence type="ECO:0000313" key="2">
    <source>
        <dbReference type="Proteomes" id="UP000484842"/>
    </source>
</evidence>
<dbReference type="AlphaFoldDB" id="A0A7X1TR24"/>
<protein>
    <submittedName>
        <fullName evidence="1">Uncharacterized protein</fullName>
    </submittedName>
</protein>
<name>A0A7X1TR24_9DEIO</name>
<sequence>MWLDRRLELLRLPAVQARVNVDDFDGNYRRNAQLAQVRAWRNQIVHNAALGNVDVTEVDDVVRGLLAAFPFGADWAQNWVREPERCPVSAASLSRLVTDLQGWLG</sequence>
<organism evidence="1 2">
    <name type="scientific">Deinococcus terrestris</name>
    <dbReference type="NCBI Taxonomy" id="2651870"/>
    <lineage>
        <taxon>Bacteria</taxon>
        <taxon>Thermotogati</taxon>
        <taxon>Deinococcota</taxon>
        <taxon>Deinococci</taxon>
        <taxon>Deinococcales</taxon>
        <taxon>Deinococcaceae</taxon>
        <taxon>Deinococcus</taxon>
    </lineage>
</organism>
<reference evidence="1 2" key="1">
    <citation type="submission" date="2019-10" db="EMBL/GenBank/DDBJ databases">
        <title>Deinococcus sp. isolated from soil.</title>
        <authorList>
            <person name="Li Y."/>
            <person name="Wang J."/>
        </authorList>
    </citation>
    <scope>NUCLEOTIDE SEQUENCE [LARGE SCALE GENOMIC DNA]</scope>
    <source>
        <strain evidence="1 2">SDU3-2</strain>
    </source>
</reference>
<dbReference type="Proteomes" id="UP000484842">
    <property type="component" value="Unassembled WGS sequence"/>
</dbReference>
<evidence type="ECO:0000313" key="1">
    <source>
        <dbReference type="EMBL" id="MPY66373.1"/>
    </source>
</evidence>
<gene>
    <name evidence="1" type="ORF">F8S09_06620</name>
</gene>
<dbReference type="RefSeq" id="WP_194165252.1">
    <property type="nucleotide sequence ID" value="NZ_WBSL01000002.1"/>
</dbReference>
<keyword evidence="2" id="KW-1185">Reference proteome</keyword>
<accession>A0A7X1TR24</accession>
<comment type="caution">
    <text evidence="1">The sequence shown here is derived from an EMBL/GenBank/DDBJ whole genome shotgun (WGS) entry which is preliminary data.</text>
</comment>
<dbReference type="EMBL" id="WBSL01000002">
    <property type="protein sequence ID" value="MPY66373.1"/>
    <property type="molecule type" value="Genomic_DNA"/>
</dbReference>